<protein>
    <recommendedName>
        <fullName evidence="12">Wall-associated receptor kinase galacturonan-binding domain-containing protein</fullName>
    </recommendedName>
</protein>
<accession>A0A833TE64</accession>
<dbReference type="Proteomes" id="UP000619265">
    <property type="component" value="Unassembled WGS sequence"/>
</dbReference>
<evidence type="ECO:0000259" key="9">
    <source>
        <dbReference type="Pfam" id="PF13947"/>
    </source>
</evidence>
<keyword evidence="2" id="KW-0723">Serine/threonine-protein kinase</keyword>
<dbReference type="PANTHER" id="PTHR33491">
    <property type="entry name" value="OSJNBA0016N04.9 PROTEIN"/>
    <property type="match status" value="1"/>
</dbReference>
<evidence type="ECO:0008006" key="12">
    <source>
        <dbReference type="Google" id="ProtNLM"/>
    </source>
</evidence>
<feature type="domain" description="Wall-associated receptor kinase" evidence="8">
    <location>
        <begin position="164"/>
        <end position="232"/>
    </location>
</feature>
<gene>
    <name evidence="10" type="ORF">F2P56_022007</name>
</gene>
<feature type="non-terminal residue" evidence="10">
    <location>
        <position position="257"/>
    </location>
</feature>
<evidence type="ECO:0000256" key="6">
    <source>
        <dbReference type="ARBA" id="ARBA00023180"/>
    </source>
</evidence>
<dbReference type="InterPro" id="IPR013695">
    <property type="entry name" value="WAK"/>
</dbReference>
<dbReference type="AlphaFoldDB" id="A0A833TE64"/>
<dbReference type="Pfam" id="PF08488">
    <property type="entry name" value="WAK"/>
    <property type="match status" value="1"/>
</dbReference>
<evidence type="ECO:0000313" key="11">
    <source>
        <dbReference type="Proteomes" id="UP000619265"/>
    </source>
</evidence>
<reference evidence="10" key="2">
    <citation type="submission" date="2020-03" db="EMBL/GenBank/DDBJ databases">
        <title>Walnut 2.0.</title>
        <authorList>
            <person name="Marrano A."/>
            <person name="Britton M."/>
            <person name="Zimin A.V."/>
            <person name="Zaini P.A."/>
            <person name="Workman R."/>
            <person name="Puiu D."/>
            <person name="Bianco L."/>
            <person name="Allen B.J."/>
            <person name="Troggio M."/>
            <person name="Leslie C.A."/>
            <person name="Timp W."/>
            <person name="Dendekar A."/>
            <person name="Salzberg S.L."/>
            <person name="Neale D.B."/>
        </authorList>
    </citation>
    <scope>NUCLEOTIDE SEQUENCE</scope>
    <source>
        <tissue evidence="10">Leaves</tissue>
    </source>
</reference>
<evidence type="ECO:0000256" key="1">
    <source>
        <dbReference type="ARBA" id="ARBA00004479"/>
    </source>
</evidence>
<sequence length="257" mass="28539">MVLFRMLVLAMCSANAFARASNVINSSCSEYCGEVSIPYPFGIGNGCYVGYWLEIVCRNDSYDLGFPKPFLKMIDLEVLEIDLVGKVRVNYTMFWSCTNGTSSINHLELEKSPFVFSDNKNNFVVMGCNNSASLRPSLFLNDSNSSDGRCESPCDKDPFINGSRCYATNCCQTTIPSNDLQVFSTTIETKGSGRRNISGCKYAFLVDQDWFETNFTEPSPNMSVPVVLEWGLDNTSFYSLPTPKKLDGKLGICELNG</sequence>
<evidence type="ECO:0000313" key="10">
    <source>
        <dbReference type="EMBL" id="KAF5457936.1"/>
    </source>
</evidence>
<evidence type="ECO:0000256" key="7">
    <source>
        <dbReference type="SAM" id="SignalP"/>
    </source>
</evidence>
<dbReference type="GO" id="GO:0004674">
    <property type="term" value="F:protein serine/threonine kinase activity"/>
    <property type="evidence" value="ECO:0007669"/>
    <property type="project" value="UniProtKB-KW"/>
</dbReference>
<dbReference type="InterPro" id="IPR025287">
    <property type="entry name" value="WAK_GUB"/>
</dbReference>
<evidence type="ECO:0000256" key="2">
    <source>
        <dbReference type="ARBA" id="ARBA00022527"/>
    </source>
</evidence>
<keyword evidence="6" id="KW-0325">Glycoprotein</keyword>
<keyword evidence="5" id="KW-1015">Disulfide bond</keyword>
<dbReference type="EMBL" id="LIHL02000010">
    <property type="protein sequence ID" value="KAF5457936.1"/>
    <property type="molecule type" value="Genomic_DNA"/>
</dbReference>
<organism evidence="10 11">
    <name type="scientific">Juglans regia</name>
    <name type="common">English walnut</name>
    <dbReference type="NCBI Taxonomy" id="51240"/>
    <lineage>
        <taxon>Eukaryota</taxon>
        <taxon>Viridiplantae</taxon>
        <taxon>Streptophyta</taxon>
        <taxon>Embryophyta</taxon>
        <taxon>Tracheophyta</taxon>
        <taxon>Spermatophyta</taxon>
        <taxon>Magnoliopsida</taxon>
        <taxon>eudicotyledons</taxon>
        <taxon>Gunneridae</taxon>
        <taxon>Pentapetalae</taxon>
        <taxon>rosids</taxon>
        <taxon>fabids</taxon>
        <taxon>Fagales</taxon>
        <taxon>Juglandaceae</taxon>
        <taxon>Juglans</taxon>
    </lineage>
</organism>
<keyword evidence="3" id="KW-0808">Transferase</keyword>
<evidence type="ECO:0000259" key="8">
    <source>
        <dbReference type="Pfam" id="PF08488"/>
    </source>
</evidence>
<dbReference type="GO" id="GO:0016020">
    <property type="term" value="C:membrane"/>
    <property type="evidence" value="ECO:0007669"/>
    <property type="project" value="UniProtKB-SubCell"/>
</dbReference>
<dbReference type="GO" id="GO:0030247">
    <property type="term" value="F:polysaccharide binding"/>
    <property type="evidence" value="ECO:0007669"/>
    <property type="project" value="InterPro"/>
</dbReference>
<dbReference type="Gramene" id="Jr10_09990_p1">
    <property type="protein sequence ID" value="cds.Jr10_09990_p1"/>
    <property type="gene ID" value="Jr10_09990"/>
</dbReference>
<proteinExistence type="predicted"/>
<reference evidence="10" key="1">
    <citation type="submission" date="2015-10" db="EMBL/GenBank/DDBJ databases">
        <authorList>
            <person name="Martinez-Garcia P.J."/>
            <person name="Crepeau M.W."/>
            <person name="Puiu D."/>
            <person name="Gonzalez-Ibeas D."/>
            <person name="Whalen J."/>
            <person name="Stevens K."/>
            <person name="Paul R."/>
            <person name="Butterfield T."/>
            <person name="Britton M."/>
            <person name="Reagan R."/>
            <person name="Chakraborty S."/>
            <person name="Walawage S.L."/>
            <person name="Vasquez-Gross H.A."/>
            <person name="Cardeno C."/>
            <person name="Famula R."/>
            <person name="Pratt K."/>
            <person name="Kuruganti S."/>
            <person name="Aradhya M.K."/>
            <person name="Leslie C.A."/>
            <person name="Dandekar A.M."/>
            <person name="Salzberg S.L."/>
            <person name="Wegrzyn J.L."/>
            <person name="Langley C.H."/>
            <person name="Neale D.B."/>
        </authorList>
    </citation>
    <scope>NUCLEOTIDE SEQUENCE</scope>
    <source>
        <tissue evidence="10">Leaves</tissue>
    </source>
</reference>
<dbReference type="Pfam" id="PF13947">
    <property type="entry name" value="GUB_WAK_bind"/>
    <property type="match status" value="1"/>
</dbReference>
<evidence type="ECO:0000256" key="5">
    <source>
        <dbReference type="ARBA" id="ARBA00023157"/>
    </source>
</evidence>
<keyword evidence="4 7" id="KW-0732">Signal</keyword>
<comment type="caution">
    <text evidence="10">The sequence shown here is derived from an EMBL/GenBank/DDBJ whole genome shotgun (WGS) entry which is preliminary data.</text>
</comment>
<keyword evidence="2" id="KW-0418">Kinase</keyword>
<name>A0A833TE64_JUGRE</name>
<evidence type="ECO:0000256" key="3">
    <source>
        <dbReference type="ARBA" id="ARBA00022679"/>
    </source>
</evidence>
<evidence type="ECO:0000256" key="4">
    <source>
        <dbReference type="ARBA" id="ARBA00022729"/>
    </source>
</evidence>
<feature type="chain" id="PRO_5032879099" description="Wall-associated receptor kinase galacturonan-binding domain-containing protein" evidence="7">
    <location>
        <begin position="19"/>
        <end position="257"/>
    </location>
</feature>
<comment type="subcellular location">
    <subcellularLocation>
        <location evidence="1">Membrane</location>
        <topology evidence="1">Single-pass type I membrane protein</topology>
    </subcellularLocation>
</comment>
<feature type="signal peptide" evidence="7">
    <location>
        <begin position="1"/>
        <end position="18"/>
    </location>
</feature>
<feature type="domain" description="Wall-associated receptor kinase galacturonan-binding" evidence="9">
    <location>
        <begin position="28"/>
        <end position="85"/>
    </location>
</feature>